<dbReference type="OrthoDB" id="135105at2"/>
<dbReference type="PANTHER" id="PTHR46844:SF1">
    <property type="entry name" value="SLR5058 PROTEIN"/>
    <property type="match status" value="1"/>
</dbReference>
<dbReference type="Pfam" id="PF05729">
    <property type="entry name" value="NACHT"/>
    <property type="match status" value="1"/>
</dbReference>
<proteinExistence type="predicted"/>
<reference evidence="3 4" key="1">
    <citation type="submission" date="2015-07" db="EMBL/GenBank/DDBJ databases">
        <title>Genome sequencing of Kibdelosporangium phytohabitans.</title>
        <authorList>
            <person name="Qin S."/>
            <person name="Xing K."/>
        </authorList>
    </citation>
    <scope>NUCLEOTIDE SEQUENCE [LARGE SCALE GENOMIC DNA]</scope>
    <source>
        <strain evidence="3 4">KLBMP1111</strain>
    </source>
</reference>
<dbReference type="Gene3D" id="3.40.50.300">
    <property type="entry name" value="P-loop containing nucleotide triphosphate hydrolases"/>
    <property type="match status" value="1"/>
</dbReference>
<dbReference type="STRING" id="860235.AOZ06_47760"/>
<feature type="transmembrane region" description="Helical" evidence="1">
    <location>
        <begin position="31"/>
        <end position="50"/>
    </location>
</feature>
<keyword evidence="1" id="KW-1133">Transmembrane helix</keyword>
<keyword evidence="1" id="KW-0472">Membrane</keyword>
<organism evidence="3 4">
    <name type="scientific">Kibdelosporangium phytohabitans</name>
    <dbReference type="NCBI Taxonomy" id="860235"/>
    <lineage>
        <taxon>Bacteria</taxon>
        <taxon>Bacillati</taxon>
        <taxon>Actinomycetota</taxon>
        <taxon>Actinomycetes</taxon>
        <taxon>Pseudonocardiales</taxon>
        <taxon>Pseudonocardiaceae</taxon>
        <taxon>Kibdelosporangium</taxon>
    </lineage>
</organism>
<dbReference type="Proteomes" id="UP000063699">
    <property type="component" value="Chromosome"/>
</dbReference>
<dbReference type="RefSeq" id="WP_054295432.1">
    <property type="nucleotide sequence ID" value="NZ_CP012752.1"/>
</dbReference>
<dbReference type="PROSITE" id="PS50837">
    <property type="entry name" value="NACHT"/>
    <property type="match status" value="1"/>
</dbReference>
<keyword evidence="1" id="KW-0812">Transmembrane</keyword>
<accession>A0A0N9IFD1</accession>
<dbReference type="AlphaFoldDB" id="A0A0N9IFD1"/>
<dbReference type="PANTHER" id="PTHR46844">
    <property type="entry name" value="SLR5058 PROTEIN"/>
    <property type="match status" value="1"/>
</dbReference>
<dbReference type="SUPFAM" id="SSF52540">
    <property type="entry name" value="P-loop containing nucleoside triphosphate hydrolases"/>
    <property type="match status" value="1"/>
</dbReference>
<gene>
    <name evidence="3" type="ORF">AOZ06_47760</name>
</gene>
<dbReference type="EMBL" id="CP012752">
    <property type="protein sequence ID" value="ALG13545.1"/>
    <property type="molecule type" value="Genomic_DNA"/>
</dbReference>
<dbReference type="InterPro" id="IPR007111">
    <property type="entry name" value="NACHT_NTPase"/>
</dbReference>
<dbReference type="InterPro" id="IPR027417">
    <property type="entry name" value="P-loop_NTPase"/>
</dbReference>
<evidence type="ECO:0000313" key="4">
    <source>
        <dbReference type="Proteomes" id="UP000063699"/>
    </source>
</evidence>
<keyword evidence="4" id="KW-1185">Reference proteome</keyword>
<evidence type="ECO:0000259" key="2">
    <source>
        <dbReference type="PROSITE" id="PS50837"/>
    </source>
</evidence>
<protein>
    <recommendedName>
        <fullName evidence="2">NACHT domain-containing protein</fullName>
    </recommendedName>
</protein>
<name>A0A0N9IFD1_9PSEU</name>
<dbReference type="KEGG" id="kphy:AOZ06_47760"/>
<evidence type="ECO:0000256" key="1">
    <source>
        <dbReference type="SAM" id="Phobius"/>
    </source>
</evidence>
<feature type="domain" description="NACHT" evidence="2">
    <location>
        <begin position="151"/>
        <end position="273"/>
    </location>
</feature>
<evidence type="ECO:0000313" key="3">
    <source>
        <dbReference type="EMBL" id="ALG13545.1"/>
    </source>
</evidence>
<sequence length="841" mass="92613">MTGKAGIAVFASAVAAGPVAALIWPDVIKWAVVGGYEVILFLVGIAGGVLNDLKKRWQARAADRLDKALSRRFTRFDRRYREYVLSDLRSLDVRGLPTSGFYTPDLDDVFVDVTLDHRAPHQVPGGLLGDLPTVDTSRHSIWDFLTGKDPNVLAVLGAPGSGKTTLLRHSARRVFASKHRNVPILLYLRDHVAEIARNPDVSVATLTANTLGDLGKTEPSGWFTQKLTDGACVVLLDGLDEVARKQDRQLVADWVGKQINHFPRNDFVLTSRPHGYRATPVNGATVLRVQSFTDEQVRAFVRGWYVAIERHINPDAPVHKAEAEAEDLLGRLHDAPALTDLTVNPLLLTMIANVHKYRKALPGSRVELYSEICQVMLWRRQEVKKLPLDISGDKKATLLAALAYTMMQDRVRDLSGKRLHEEVGSTLRRLSRKVTAADFVADVTSNGLLVERESGLYAFAHHTFQEFLAANHIRDKNLLGTLVDNVDDLWWRETTLLYTARADADAIVEACLKSGSVQALSLALDCVDQGSELKPELSDELDSLVTDALATTADRDHRALAARVLVTRHLRQLTSVEGHGQVCTAPITRKIYHLFRQEVPGPMPDAPDEFVPDDTPVLGARRADALSFVKWVNGITEGSYRLPTSAELNDPRVRRKIGSVRSAWLNPDQASYALWAGYAAVHPHYVGATIQVGQLAADLKRHGAPTLLKDSECLENLENRSMGERAFAGLSNVVVDLDKLPIIIREVRTEVEHMTNSPWARTVGRGFAEAALPVFERQQTLTAELASALRIAAWCLVPVAKDHGLTVTADQLLHCTAGLILMERRANGDAPIAETILLAAT</sequence>